<evidence type="ECO:0000313" key="6">
    <source>
        <dbReference type="EMBL" id="KAL2817421.1"/>
    </source>
</evidence>
<dbReference type="PANTHER" id="PTHR47660:SF2">
    <property type="entry name" value="TRANSCRIPTION FACTOR WITH C2H2 AND ZN(2)-CYS(6) DNA BINDING DOMAIN (EUROFUNG)"/>
    <property type="match status" value="1"/>
</dbReference>
<evidence type="ECO:0000256" key="1">
    <source>
        <dbReference type="ARBA" id="ARBA00022723"/>
    </source>
</evidence>
<evidence type="ECO:0008006" key="8">
    <source>
        <dbReference type="Google" id="ProtNLM"/>
    </source>
</evidence>
<gene>
    <name evidence="6" type="ORF">BDW59DRAFT_132613</name>
</gene>
<dbReference type="PANTHER" id="PTHR47660">
    <property type="entry name" value="TRANSCRIPTION FACTOR WITH C2H2 AND ZN(2)-CYS(6) DNA BINDING DOMAIN (EUROFUNG)-RELATED-RELATED"/>
    <property type="match status" value="1"/>
</dbReference>
<name>A0ABR4HPU7_9EURO</name>
<keyword evidence="4" id="KW-0804">Transcription</keyword>
<evidence type="ECO:0000313" key="7">
    <source>
        <dbReference type="Proteomes" id="UP001610335"/>
    </source>
</evidence>
<comment type="caution">
    <text evidence="6">The sequence shown here is derived from an EMBL/GenBank/DDBJ whole genome shotgun (WGS) entry which is preliminary data.</text>
</comment>
<keyword evidence="1" id="KW-0479">Metal-binding</keyword>
<keyword evidence="2" id="KW-0862">Zinc</keyword>
<evidence type="ECO:0000256" key="2">
    <source>
        <dbReference type="ARBA" id="ARBA00022833"/>
    </source>
</evidence>
<sequence length="384" mass="43222">MFHGILVETTRRLDCSSGSRPGEDIGSASSPIEVWMEWVRTQSIRRLAFHAFIFDVEKAILYGGDPIMTPFELNYKTPIYGIAWFASSQKEWAQYMTTDSDRATSCLVTLKETWNPSTVVSSGYYDACESVIILYGLVCVARLISRHEETASLKSPASGLDSLGKIVEQSLRRWELAREMIRFPERTLLLGPDCMCVMRLAFTLYEIDPIDLQTVAGRAIIESKKRGRDDYARSKRKIRIWARSTRAYAGVANAALLIQTRLDDTSPVTHCHHCLWSLYLAALICWNFGFALTSATRTNHLVAHGQILSAELAEQECFQYLQAATSPMPGSQSGRQRTEEEQMALSRTVGMLIVVTRLLRQRSGSSMIDEGVKVLSRLMELSVR</sequence>
<organism evidence="6 7">
    <name type="scientific">Aspergillus cavernicola</name>
    <dbReference type="NCBI Taxonomy" id="176166"/>
    <lineage>
        <taxon>Eukaryota</taxon>
        <taxon>Fungi</taxon>
        <taxon>Dikarya</taxon>
        <taxon>Ascomycota</taxon>
        <taxon>Pezizomycotina</taxon>
        <taxon>Eurotiomycetes</taxon>
        <taxon>Eurotiomycetidae</taxon>
        <taxon>Eurotiales</taxon>
        <taxon>Aspergillaceae</taxon>
        <taxon>Aspergillus</taxon>
        <taxon>Aspergillus subgen. Nidulantes</taxon>
    </lineage>
</organism>
<evidence type="ECO:0000256" key="4">
    <source>
        <dbReference type="ARBA" id="ARBA00023163"/>
    </source>
</evidence>
<keyword evidence="7" id="KW-1185">Reference proteome</keyword>
<accession>A0ABR4HPU7</accession>
<proteinExistence type="predicted"/>
<dbReference type="EMBL" id="JBFXLS010000092">
    <property type="protein sequence ID" value="KAL2817421.1"/>
    <property type="molecule type" value="Genomic_DNA"/>
</dbReference>
<protein>
    <recommendedName>
        <fullName evidence="8">Transcription factor domain-containing protein</fullName>
    </recommendedName>
</protein>
<keyword evidence="3" id="KW-0805">Transcription regulation</keyword>
<evidence type="ECO:0000256" key="5">
    <source>
        <dbReference type="ARBA" id="ARBA00023242"/>
    </source>
</evidence>
<evidence type="ECO:0000256" key="3">
    <source>
        <dbReference type="ARBA" id="ARBA00023015"/>
    </source>
</evidence>
<keyword evidence="5" id="KW-0539">Nucleus</keyword>
<reference evidence="6 7" key="1">
    <citation type="submission" date="2024-07" db="EMBL/GenBank/DDBJ databases">
        <title>Section-level genome sequencing and comparative genomics of Aspergillus sections Usti and Cavernicolus.</title>
        <authorList>
            <consortium name="Lawrence Berkeley National Laboratory"/>
            <person name="Nybo J.L."/>
            <person name="Vesth T.C."/>
            <person name="Theobald S."/>
            <person name="Frisvad J.C."/>
            <person name="Larsen T.O."/>
            <person name="Kjaerboelling I."/>
            <person name="Rothschild-Mancinelli K."/>
            <person name="Lyhne E.K."/>
            <person name="Kogle M.E."/>
            <person name="Barry K."/>
            <person name="Clum A."/>
            <person name="Na H."/>
            <person name="Ledsgaard L."/>
            <person name="Lin J."/>
            <person name="Lipzen A."/>
            <person name="Kuo A."/>
            <person name="Riley R."/>
            <person name="Mondo S."/>
            <person name="LaButti K."/>
            <person name="Haridas S."/>
            <person name="Pangalinan J."/>
            <person name="Salamov A.A."/>
            <person name="Simmons B.A."/>
            <person name="Magnuson J.K."/>
            <person name="Chen J."/>
            <person name="Drula E."/>
            <person name="Henrissat B."/>
            <person name="Wiebenga A."/>
            <person name="Lubbers R.J."/>
            <person name="Gomes A.C."/>
            <person name="Makela M.R."/>
            <person name="Stajich J."/>
            <person name="Grigoriev I.V."/>
            <person name="Mortensen U.H."/>
            <person name="De vries R.P."/>
            <person name="Baker S.E."/>
            <person name="Andersen M.R."/>
        </authorList>
    </citation>
    <scope>NUCLEOTIDE SEQUENCE [LARGE SCALE GENOMIC DNA]</scope>
    <source>
        <strain evidence="6 7">CBS 600.67</strain>
    </source>
</reference>
<dbReference type="Proteomes" id="UP001610335">
    <property type="component" value="Unassembled WGS sequence"/>
</dbReference>